<dbReference type="PANTHER" id="PTHR33445">
    <property type="entry name" value="ATP SYNTHASE SUBUNIT B', CHLOROPLASTIC"/>
    <property type="match status" value="1"/>
</dbReference>
<feature type="transmembrane region" description="Helical" evidence="15">
    <location>
        <begin position="15"/>
        <end position="35"/>
    </location>
</feature>
<dbReference type="RefSeq" id="WP_078829618.1">
    <property type="nucleotide sequence ID" value="NZ_FUWH01000001.1"/>
</dbReference>
<dbReference type="Proteomes" id="UP000190888">
    <property type="component" value="Unassembled WGS sequence"/>
</dbReference>
<dbReference type="PANTHER" id="PTHR33445:SF1">
    <property type="entry name" value="ATP SYNTHASE SUBUNIT B"/>
    <property type="match status" value="1"/>
</dbReference>
<keyword evidence="9 15" id="KW-0472">Membrane</keyword>
<dbReference type="EMBL" id="FUWH01000001">
    <property type="protein sequence ID" value="SJZ34680.1"/>
    <property type="molecule type" value="Genomic_DNA"/>
</dbReference>
<evidence type="ECO:0000256" key="1">
    <source>
        <dbReference type="ARBA" id="ARBA00005513"/>
    </source>
</evidence>
<evidence type="ECO:0000256" key="5">
    <source>
        <dbReference type="ARBA" id="ARBA00022692"/>
    </source>
</evidence>
<keyword evidence="5 15" id="KW-0812">Transmembrane</keyword>
<evidence type="ECO:0000256" key="17">
    <source>
        <dbReference type="SAM" id="Coils"/>
    </source>
</evidence>
<keyword evidence="6 15" id="KW-0375">Hydrogen ion transport</keyword>
<evidence type="ECO:0000256" key="12">
    <source>
        <dbReference type="ARBA" id="ARBA00025614"/>
    </source>
</evidence>
<keyword evidence="8 15" id="KW-0406">Ion transport</keyword>
<evidence type="ECO:0000256" key="16">
    <source>
        <dbReference type="RuleBase" id="RU003848"/>
    </source>
</evidence>
<evidence type="ECO:0000256" key="15">
    <source>
        <dbReference type="HAMAP-Rule" id="MF_01398"/>
    </source>
</evidence>
<sequence>MLLEINPLVLPDIGLVFWSTIAFLVLLFVLGKFAWKPIMKAINEREKGIEDALAKADRVKAEMVALQSENEAMLAKAREERAILLKEAKETSDKILAEAKDKAKAEYDRIVADAQLAITQQKNAALTDVKNQVGALVVDVAEKVLRRELANKADQENYISELTKDVKLN</sequence>
<comment type="function">
    <text evidence="11 15">F(1)F(0) ATP synthase produces ATP from ADP in the presence of a proton or sodium gradient. F-type ATPases consist of two structural domains, F(1) containing the extramembraneous catalytic core and F(0) containing the membrane proton channel, linked together by a central stalk and a peripheral stalk. During catalysis, ATP synthesis in the catalytic domain of F(1) is coupled via a rotary mechanism of the central stalk subunits to proton translocation.</text>
</comment>
<keyword evidence="17" id="KW-0175">Coiled coil</keyword>
<keyword evidence="19" id="KW-1185">Reference proteome</keyword>
<evidence type="ECO:0000256" key="10">
    <source>
        <dbReference type="ARBA" id="ARBA00023310"/>
    </source>
</evidence>
<keyword evidence="7 15" id="KW-1133">Transmembrane helix</keyword>
<evidence type="ECO:0000256" key="8">
    <source>
        <dbReference type="ARBA" id="ARBA00023065"/>
    </source>
</evidence>
<dbReference type="GO" id="GO:0045259">
    <property type="term" value="C:proton-transporting ATP synthase complex"/>
    <property type="evidence" value="ECO:0007669"/>
    <property type="project" value="UniProtKB-KW"/>
</dbReference>
<evidence type="ECO:0000256" key="4">
    <source>
        <dbReference type="ARBA" id="ARBA00022547"/>
    </source>
</evidence>
<comment type="subcellular location">
    <subcellularLocation>
        <location evidence="15">Cell membrane</location>
        <topology evidence="15">Single-pass membrane protein</topology>
    </subcellularLocation>
    <subcellularLocation>
        <location evidence="14">Endomembrane system</location>
        <topology evidence="14">Single-pass membrane protein</topology>
    </subcellularLocation>
</comment>
<dbReference type="InterPro" id="IPR005864">
    <property type="entry name" value="ATP_synth_F0_bsu_bac"/>
</dbReference>
<dbReference type="STRING" id="413434.SAMN04488132_101273"/>
<dbReference type="GO" id="GO:0046933">
    <property type="term" value="F:proton-transporting ATP synthase activity, rotational mechanism"/>
    <property type="evidence" value="ECO:0007669"/>
    <property type="project" value="UniProtKB-UniRule"/>
</dbReference>
<comment type="function">
    <text evidence="12">Component of the F(0) channel, it forms part of the peripheral stalk, linking F(1) to F(0). The b'-subunit is a diverged and duplicated form of b found in plants and photosynthetic bacteria.</text>
</comment>
<evidence type="ECO:0000256" key="3">
    <source>
        <dbReference type="ARBA" id="ARBA00022475"/>
    </source>
</evidence>
<evidence type="ECO:0000256" key="7">
    <source>
        <dbReference type="ARBA" id="ARBA00022989"/>
    </source>
</evidence>
<keyword evidence="10 15" id="KW-0066">ATP synthesis</keyword>
<dbReference type="Gene3D" id="1.20.5.620">
    <property type="entry name" value="F1F0 ATP synthase subunit B, membrane domain"/>
    <property type="match status" value="1"/>
</dbReference>
<keyword evidence="3 15" id="KW-1003">Cell membrane</keyword>
<dbReference type="HAMAP" id="MF_01398">
    <property type="entry name" value="ATP_synth_b_bprime"/>
    <property type="match status" value="1"/>
</dbReference>
<feature type="coiled-coil region" evidence="17">
    <location>
        <begin position="49"/>
        <end position="94"/>
    </location>
</feature>
<organism evidence="18 19">
    <name type="scientific">Sediminibacterium ginsengisoli</name>
    <dbReference type="NCBI Taxonomy" id="413434"/>
    <lineage>
        <taxon>Bacteria</taxon>
        <taxon>Pseudomonadati</taxon>
        <taxon>Bacteroidota</taxon>
        <taxon>Chitinophagia</taxon>
        <taxon>Chitinophagales</taxon>
        <taxon>Chitinophagaceae</taxon>
        <taxon>Sediminibacterium</taxon>
    </lineage>
</organism>
<dbReference type="InterPro" id="IPR002146">
    <property type="entry name" value="ATP_synth_b/b'su_bac/chlpt"/>
</dbReference>
<evidence type="ECO:0000256" key="2">
    <source>
        <dbReference type="ARBA" id="ARBA00022448"/>
    </source>
</evidence>
<evidence type="ECO:0000256" key="14">
    <source>
        <dbReference type="ARBA" id="ARBA00037847"/>
    </source>
</evidence>
<comment type="subunit">
    <text evidence="13">F-type ATPases have 2 components, F(1) - the catalytic core - and F(0) - the membrane proton channel. F(1) has five subunits: alpha(3), beta(3), gamma(1), delta(1), epsilon(1). F(0) has four main subunits: a(1), b(2) and c(10-14). The alpha and beta chains form an alternating ring which encloses part of the gamma chain. F(1) is attached to F(0) by a central stalk formed by the gamma and epsilon chains, while a peripheral stalk is formed by the delta and b chains.</text>
</comment>
<proteinExistence type="inferred from homology"/>
<dbReference type="CDD" id="cd06503">
    <property type="entry name" value="ATP-synt_Fo_b"/>
    <property type="match status" value="1"/>
</dbReference>
<evidence type="ECO:0000313" key="19">
    <source>
        <dbReference type="Proteomes" id="UP000190888"/>
    </source>
</evidence>
<dbReference type="AlphaFoldDB" id="A0A1T4JWU2"/>
<dbReference type="Pfam" id="PF00430">
    <property type="entry name" value="ATP-synt_B"/>
    <property type="match status" value="1"/>
</dbReference>
<dbReference type="NCBIfam" id="TIGR01144">
    <property type="entry name" value="ATP_synt_b"/>
    <property type="match status" value="1"/>
</dbReference>
<gene>
    <name evidence="15" type="primary">atpF</name>
    <name evidence="18" type="ORF">SAMN04488132_101273</name>
</gene>
<reference evidence="18 19" key="1">
    <citation type="submission" date="2017-02" db="EMBL/GenBank/DDBJ databases">
        <authorList>
            <person name="Peterson S.W."/>
        </authorList>
    </citation>
    <scope>NUCLEOTIDE SEQUENCE [LARGE SCALE GENOMIC DNA]</scope>
    <source>
        <strain evidence="18 19">DSM 22335</strain>
    </source>
</reference>
<dbReference type="OrthoDB" id="9795289at2"/>
<evidence type="ECO:0000256" key="11">
    <source>
        <dbReference type="ARBA" id="ARBA00025198"/>
    </source>
</evidence>
<dbReference type="InterPro" id="IPR050059">
    <property type="entry name" value="ATP_synthase_B_chain"/>
</dbReference>
<dbReference type="GO" id="GO:0046961">
    <property type="term" value="F:proton-transporting ATPase activity, rotational mechanism"/>
    <property type="evidence" value="ECO:0007669"/>
    <property type="project" value="TreeGrafter"/>
</dbReference>
<evidence type="ECO:0000256" key="9">
    <source>
        <dbReference type="ARBA" id="ARBA00023136"/>
    </source>
</evidence>
<dbReference type="GO" id="GO:0012505">
    <property type="term" value="C:endomembrane system"/>
    <property type="evidence" value="ECO:0007669"/>
    <property type="project" value="UniProtKB-SubCell"/>
</dbReference>
<protein>
    <recommendedName>
        <fullName evidence="15">ATP synthase subunit b</fullName>
    </recommendedName>
    <alternativeName>
        <fullName evidence="15">ATP synthase F(0) sector subunit b</fullName>
    </alternativeName>
    <alternativeName>
        <fullName evidence="15">ATPase subunit I</fullName>
    </alternativeName>
    <alternativeName>
        <fullName evidence="15">F-type ATPase subunit b</fullName>
        <shortName evidence="15">F-ATPase subunit b</shortName>
    </alternativeName>
</protein>
<comment type="similarity">
    <text evidence="1 15 16">Belongs to the ATPase B chain family.</text>
</comment>
<accession>A0A1T4JWU2</accession>
<evidence type="ECO:0000256" key="13">
    <source>
        <dbReference type="ARBA" id="ARBA00026054"/>
    </source>
</evidence>
<dbReference type="GO" id="GO:0005886">
    <property type="term" value="C:plasma membrane"/>
    <property type="evidence" value="ECO:0007669"/>
    <property type="project" value="UniProtKB-SubCell"/>
</dbReference>
<evidence type="ECO:0000256" key="6">
    <source>
        <dbReference type="ARBA" id="ARBA00022781"/>
    </source>
</evidence>
<dbReference type="SUPFAM" id="SSF81573">
    <property type="entry name" value="F1F0 ATP synthase subunit B, membrane domain"/>
    <property type="match status" value="1"/>
</dbReference>
<dbReference type="InterPro" id="IPR028987">
    <property type="entry name" value="ATP_synth_B-like_membr_sf"/>
</dbReference>
<keyword evidence="4 15" id="KW-0138">CF(0)</keyword>
<evidence type="ECO:0000313" key="18">
    <source>
        <dbReference type="EMBL" id="SJZ34680.1"/>
    </source>
</evidence>
<keyword evidence="2 15" id="KW-0813">Transport</keyword>
<name>A0A1T4JWU2_9BACT</name>
<comment type="subunit">
    <text evidence="15">F-type ATPases have 2 components, F(1) - the catalytic core - and F(0) - the membrane proton channel. F(1) has five subunits: alpha(3), beta(3), gamma(1), delta(1), epsilon(1). F(0) has three main subunits: a(1), b(2) and c(10-14). The alpha and beta chains form an alternating ring which encloses part of the gamma chain. F(1) is attached to F(0) by a central stalk formed by the gamma and epsilon chains, while a peripheral stalk is formed by the delta and b chains.</text>
</comment>